<protein>
    <submittedName>
        <fullName evidence="9">Glycoside hydrolase family 43 protein</fullName>
    </submittedName>
</protein>
<reference evidence="9 10" key="1">
    <citation type="submission" date="2021-05" db="EMBL/GenBank/DDBJ databases">
        <title>Novel Bacillus species.</title>
        <authorList>
            <person name="Liu G."/>
        </authorList>
    </citation>
    <scope>NUCLEOTIDE SEQUENCE [LARGE SCALE GENOMIC DNA]</scope>
    <source>
        <strain evidence="10">FJAT-49780</strain>
    </source>
</reference>
<dbReference type="InterPro" id="IPR052176">
    <property type="entry name" value="Glycosyl_Hydrlase_43_Enz"/>
</dbReference>
<dbReference type="AlphaFoldDB" id="A0A942TD89"/>
<dbReference type="PANTHER" id="PTHR43772">
    <property type="entry name" value="ENDO-1,4-BETA-XYLANASE"/>
    <property type="match status" value="1"/>
</dbReference>
<keyword evidence="3 8" id="KW-0378">Hydrolase</keyword>
<dbReference type="GO" id="GO:0045493">
    <property type="term" value="P:xylan catabolic process"/>
    <property type="evidence" value="ECO:0007669"/>
    <property type="project" value="UniProtKB-KW"/>
</dbReference>
<comment type="caution">
    <text evidence="9">The sequence shown here is derived from an EMBL/GenBank/DDBJ whole genome shotgun (WGS) entry which is preliminary data.</text>
</comment>
<dbReference type="PANTHER" id="PTHR43772:SF2">
    <property type="entry name" value="PUTATIVE (AFU_ORTHOLOGUE AFUA_2G04480)-RELATED"/>
    <property type="match status" value="1"/>
</dbReference>
<feature type="active site" description="Proton acceptor" evidence="6">
    <location>
        <position position="24"/>
    </location>
</feature>
<accession>A0A942TD89</accession>
<evidence type="ECO:0000256" key="4">
    <source>
        <dbReference type="ARBA" id="ARBA00023277"/>
    </source>
</evidence>
<evidence type="ECO:0000313" key="10">
    <source>
        <dbReference type="Proteomes" id="UP000681414"/>
    </source>
</evidence>
<dbReference type="InterPro" id="IPR023296">
    <property type="entry name" value="Glyco_hydro_beta-prop_sf"/>
</dbReference>
<keyword evidence="2" id="KW-0624">Polysaccharide degradation</keyword>
<evidence type="ECO:0000313" key="9">
    <source>
        <dbReference type="EMBL" id="MBS4195578.1"/>
    </source>
</evidence>
<comment type="similarity">
    <text evidence="1 8">Belongs to the glycosyl hydrolase 43 family.</text>
</comment>
<evidence type="ECO:0000256" key="8">
    <source>
        <dbReference type="RuleBase" id="RU361187"/>
    </source>
</evidence>
<dbReference type="GO" id="GO:0004553">
    <property type="term" value="F:hydrolase activity, hydrolyzing O-glycosyl compounds"/>
    <property type="evidence" value="ECO:0007669"/>
    <property type="project" value="InterPro"/>
</dbReference>
<dbReference type="SUPFAM" id="SSF75005">
    <property type="entry name" value="Arabinanase/levansucrase/invertase"/>
    <property type="match status" value="1"/>
</dbReference>
<feature type="active site" description="Proton donor" evidence="6">
    <location>
        <position position="202"/>
    </location>
</feature>
<evidence type="ECO:0000256" key="5">
    <source>
        <dbReference type="ARBA" id="ARBA00023295"/>
    </source>
</evidence>
<sequence>MDSMKEQLVISYQNPVGGMTEIGDPFVLKTNDLYYMFATSEPSRGFKVWKSKNLVDWDDEGLAYDHEMQPEEWATGDFWAPEVIYHRNKYFMTYSARDRQGHLKIAIAASESPSGPFIDICKDIVRQEGSYIDGHIFKEDDGTLFFYYVKDCSENIINGKHVSQIFVQPLNDDLTQLVGEPQLLLEPDSEWEGLDADFQWNEGPFVIKHQEKYYLMYSANFFGSADYSVGYAIAEHPMGHFIKAEENPILVKDLEKGISGPGHNSVTTSLSGNDMYIVYHTHTFPDNPSGNRQMNIDRLYVEDGKLKVDGPTANKQYIFL</sequence>
<evidence type="ECO:0000256" key="1">
    <source>
        <dbReference type="ARBA" id="ARBA00009865"/>
    </source>
</evidence>
<dbReference type="EMBL" id="JAGYPG010000002">
    <property type="protein sequence ID" value="MBS4195578.1"/>
    <property type="molecule type" value="Genomic_DNA"/>
</dbReference>
<dbReference type="RefSeq" id="WP_213124785.1">
    <property type="nucleotide sequence ID" value="NZ_JAGYPG010000002.1"/>
</dbReference>
<keyword evidence="5 8" id="KW-0326">Glycosidase</keyword>
<evidence type="ECO:0000256" key="6">
    <source>
        <dbReference type="PIRSR" id="PIRSR606710-1"/>
    </source>
</evidence>
<dbReference type="Pfam" id="PF04616">
    <property type="entry name" value="Glyco_hydro_43"/>
    <property type="match status" value="1"/>
</dbReference>
<keyword evidence="10" id="KW-1185">Reference proteome</keyword>
<evidence type="ECO:0000256" key="3">
    <source>
        <dbReference type="ARBA" id="ARBA00022801"/>
    </source>
</evidence>
<dbReference type="Proteomes" id="UP000681414">
    <property type="component" value="Unassembled WGS sequence"/>
</dbReference>
<keyword evidence="2" id="KW-0858">Xylan degradation</keyword>
<name>A0A942TD89_9BACI</name>
<keyword evidence="4" id="KW-0119">Carbohydrate metabolism</keyword>
<dbReference type="CDD" id="cd08991">
    <property type="entry name" value="GH43_HoAraf43-like"/>
    <property type="match status" value="1"/>
</dbReference>
<organism evidence="9 10">
    <name type="scientific">Lederbergia citri</name>
    <dbReference type="NCBI Taxonomy" id="2833580"/>
    <lineage>
        <taxon>Bacteria</taxon>
        <taxon>Bacillati</taxon>
        <taxon>Bacillota</taxon>
        <taxon>Bacilli</taxon>
        <taxon>Bacillales</taxon>
        <taxon>Bacillaceae</taxon>
        <taxon>Lederbergia</taxon>
    </lineage>
</organism>
<dbReference type="Gene3D" id="2.115.10.20">
    <property type="entry name" value="Glycosyl hydrolase domain, family 43"/>
    <property type="match status" value="1"/>
</dbReference>
<gene>
    <name evidence="9" type="ORF">KHA97_10960</name>
</gene>
<evidence type="ECO:0000256" key="2">
    <source>
        <dbReference type="ARBA" id="ARBA00022651"/>
    </source>
</evidence>
<dbReference type="InterPro" id="IPR006710">
    <property type="entry name" value="Glyco_hydro_43"/>
</dbReference>
<feature type="site" description="Important for catalytic activity, responsible for pKa modulation of the active site Glu and correct orientation of both the proton donor and substrate" evidence="7">
    <location>
        <position position="133"/>
    </location>
</feature>
<evidence type="ECO:0000256" key="7">
    <source>
        <dbReference type="PIRSR" id="PIRSR606710-2"/>
    </source>
</evidence>
<proteinExistence type="inferred from homology"/>